<dbReference type="GO" id="GO:0006879">
    <property type="term" value="P:intracellular iron ion homeostasis"/>
    <property type="evidence" value="ECO:0007669"/>
    <property type="project" value="UniProtKB-KW"/>
</dbReference>
<dbReference type="EMBL" id="DRSQ01000136">
    <property type="protein sequence ID" value="HHE32282.1"/>
    <property type="molecule type" value="Genomic_DNA"/>
</dbReference>
<dbReference type="GO" id="GO:0006826">
    <property type="term" value="P:iron ion transport"/>
    <property type="evidence" value="ECO:0007669"/>
    <property type="project" value="InterPro"/>
</dbReference>
<feature type="compositionally biased region" description="Basic and acidic residues" evidence="8">
    <location>
        <begin position="183"/>
        <end position="193"/>
    </location>
</feature>
<keyword evidence="4" id="KW-0560">Oxidoreductase</keyword>
<dbReference type="EC" id="1.16.3.2" evidence="7"/>
<feature type="binding site" evidence="6">
    <location>
        <position position="50"/>
    </location>
    <ligand>
        <name>Fe cation</name>
        <dbReference type="ChEBI" id="CHEBI:24875"/>
        <label>1</label>
    </ligand>
</feature>
<dbReference type="CDD" id="cd01055">
    <property type="entry name" value="Nonheme_Ferritin"/>
    <property type="match status" value="1"/>
</dbReference>
<dbReference type="Pfam" id="PF00210">
    <property type="entry name" value="Ferritin"/>
    <property type="match status" value="1"/>
</dbReference>
<protein>
    <recommendedName>
        <fullName evidence="7">Ferritin</fullName>
        <ecNumber evidence="7">1.16.3.2</ecNumber>
    </recommendedName>
</protein>
<dbReference type="InterPro" id="IPR008331">
    <property type="entry name" value="Ferritin_DPS_dom"/>
</dbReference>
<evidence type="ECO:0000259" key="9">
    <source>
        <dbReference type="PROSITE" id="PS50905"/>
    </source>
</evidence>
<dbReference type="FunFam" id="1.20.1260.10:FF:000001">
    <property type="entry name" value="Non-heme ferritin"/>
    <property type="match status" value="1"/>
</dbReference>
<dbReference type="GO" id="GO:0008199">
    <property type="term" value="F:ferric iron binding"/>
    <property type="evidence" value="ECO:0007669"/>
    <property type="project" value="InterPro"/>
</dbReference>
<dbReference type="Proteomes" id="UP000886058">
    <property type="component" value="Unassembled WGS sequence"/>
</dbReference>
<dbReference type="GO" id="GO:0042802">
    <property type="term" value="F:identical protein binding"/>
    <property type="evidence" value="ECO:0007669"/>
    <property type="project" value="UniProtKB-ARBA"/>
</dbReference>
<proteinExistence type="inferred from homology"/>
<evidence type="ECO:0000313" key="10">
    <source>
        <dbReference type="EMBL" id="HHE32282.1"/>
    </source>
</evidence>
<feature type="binding site" evidence="6">
    <location>
        <position position="17"/>
    </location>
    <ligand>
        <name>Fe cation</name>
        <dbReference type="ChEBI" id="CHEBI:24875"/>
        <label>1</label>
    </ligand>
</feature>
<dbReference type="PROSITE" id="PS50905">
    <property type="entry name" value="FERRITIN_LIKE"/>
    <property type="match status" value="1"/>
</dbReference>
<dbReference type="GO" id="GO:0008198">
    <property type="term" value="F:ferrous iron binding"/>
    <property type="evidence" value="ECO:0007669"/>
    <property type="project" value="TreeGrafter"/>
</dbReference>
<dbReference type="Gene3D" id="1.20.1260.10">
    <property type="match status" value="1"/>
</dbReference>
<name>A0A7C5HJP3_9CHLB</name>
<organism evidence="10">
    <name type="scientific">Chlorobaculum parvum</name>
    <dbReference type="NCBI Taxonomy" id="274539"/>
    <lineage>
        <taxon>Bacteria</taxon>
        <taxon>Pseudomonadati</taxon>
        <taxon>Chlorobiota</taxon>
        <taxon>Chlorobiia</taxon>
        <taxon>Chlorobiales</taxon>
        <taxon>Chlorobiaceae</taxon>
        <taxon>Chlorobaculum</taxon>
    </lineage>
</organism>
<keyword evidence="7" id="KW-0963">Cytoplasm</keyword>
<dbReference type="PANTHER" id="PTHR11431:SF127">
    <property type="entry name" value="BACTERIAL NON-HEME FERRITIN"/>
    <property type="match status" value="1"/>
</dbReference>
<comment type="function">
    <text evidence="7">Iron-storage protein.</text>
</comment>
<feature type="domain" description="Ferritin-like diiron" evidence="9">
    <location>
        <begin position="1"/>
        <end position="145"/>
    </location>
</feature>
<dbReference type="GO" id="GO:0004322">
    <property type="term" value="F:ferroxidase activity"/>
    <property type="evidence" value="ECO:0007669"/>
    <property type="project" value="TreeGrafter"/>
</dbReference>
<dbReference type="SUPFAM" id="SSF47240">
    <property type="entry name" value="Ferritin-like"/>
    <property type="match status" value="1"/>
</dbReference>
<feature type="compositionally biased region" description="Basic residues" evidence="8">
    <location>
        <begin position="194"/>
        <end position="204"/>
    </location>
</feature>
<keyword evidence="3 6" id="KW-0479">Metal-binding</keyword>
<comment type="subcellular location">
    <subcellularLocation>
        <location evidence="7">Cytoplasm</location>
    </subcellularLocation>
</comment>
<comment type="catalytic activity">
    <reaction evidence="7">
        <text>4 Fe(2+) + O2 + 6 H2O = 4 iron(III) oxide-hydroxide + 12 H(+)</text>
        <dbReference type="Rhea" id="RHEA:11972"/>
        <dbReference type="ChEBI" id="CHEBI:15377"/>
        <dbReference type="ChEBI" id="CHEBI:15378"/>
        <dbReference type="ChEBI" id="CHEBI:15379"/>
        <dbReference type="ChEBI" id="CHEBI:29033"/>
        <dbReference type="ChEBI" id="CHEBI:78619"/>
        <dbReference type="EC" id="1.16.3.2"/>
    </reaction>
</comment>
<comment type="caution">
    <text evidence="10">The sequence shown here is derived from an EMBL/GenBank/DDBJ whole genome shotgun (WGS) entry which is preliminary data.</text>
</comment>
<feature type="binding site" evidence="6">
    <location>
        <position position="127"/>
    </location>
    <ligand>
        <name>Fe cation</name>
        <dbReference type="ChEBI" id="CHEBI:24875"/>
        <label>1</label>
    </ligand>
</feature>
<evidence type="ECO:0000256" key="2">
    <source>
        <dbReference type="ARBA" id="ARBA00022434"/>
    </source>
</evidence>
<evidence type="ECO:0000256" key="8">
    <source>
        <dbReference type="SAM" id="MobiDB-lite"/>
    </source>
</evidence>
<feature type="binding site" evidence="6">
    <location>
        <position position="53"/>
    </location>
    <ligand>
        <name>Fe cation</name>
        <dbReference type="ChEBI" id="CHEBI:24875"/>
        <label>1</label>
    </ligand>
</feature>
<keyword evidence="2 7" id="KW-0409">Iron storage</keyword>
<reference evidence="10" key="1">
    <citation type="journal article" date="2020" name="mSystems">
        <title>Genome- and Community-Level Interaction Insights into Carbon Utilization and Element Cycling Functions of Hydrothermarchaeota in Hydrothermal Sediment.</title>
        <authorList>
            <person name="Zhou Z."/>
            <person name="Liu Y."/>
            <person name="Xu W."/>
            <person name="Pan J."/>
            <person name="Luo Z.H."/>
            <person name="Li M."/>
        </authorList>
    </citation>
    <scope>NUCLEOTIDE SEQUENCE [LARGE SCALE GENOMIC DNA]</scope>
    <source>
        <strain evidence="10">HyVt-633</strain>
    </source>
</reference>
<sequence>MLSKTILDKLNHQVNLEAASAHLYLQMSAWLLSQSLDSTAAFFRAHAEEEKAHMMKLFDYINETGSLALIGDVATTAPEWSSHIELLEAAYNHEVEITKSINDLVDTALREKDYSTFQFLQWYVAEQHEEEHLFGSMLHKARIINTIDGRALFRFDEEVRKSVLHHEHHQQKPMFLQVGPAPKHHDERDDPHAHHQHTSHRSGH</sequence>
<dbReference type="PANTHER" id="PTHR11431">
    <property type="entry name" value="FERRITIN"/>
    <property type="match status" value="1"/>
</dbReference>
<gene>
    <name evidence="10" type="ORF">ENL07_06560</name>
</gene>
<accession>A0A7C5HJP3</accession>
<feature type="region of interest" description="Disordered" evidence="8">
    <location>
        <begin position="164"/>
        <end position="204"/>
    </location>
</feature>
<dbReference type="InterPro" id="IPR001519">
    <property type="entry name" value="Ferritin"/>
</dbReference>
<evidence type="ECO:0000256" key="7">
    <source>
        <dbReference type="RuleBase" id="RU361145"/>
    </source>
</evidence>
<evidence type="ECO:0000256" key="1">
    <source>
        <dbReference type="ARBA" id="ARBA00006950"/>
    </source>
</evidence>
<dbReference type="InterPro" id="IPR009040">
    <property type="entry name" value="Ferritin-like_diiron"/>
</dbReference>
<evidence type="ECO:0000256" key="4">
    <source>
        <dbReference type="ARBA" id="ARBA00023002"/>
    </source>
</evidence>
<dbReference type="InterPro" id="IPR041719">
    <property type="entry name" value="Ferritin_prok"/>
</dbReference>
<dbReference type="InterPro" id="IPR009078">
    <property type="entry name" value="Ferritin-like_SF"/>
</dbReference>
<evidence type="ECO:0000256" key="3">
    <source>
        <dbReference type="ARBA" id="ARBA00022723"/>
    </source>
</evidence>
<comment type="similarity">
    <text evidence="1 7">Belongs to the ferritin family. Prokaryotic subfamily.</text>
</comment>
<dbReference type="InterPro" id="IPR012347">
    <property type="entry name" value="Ferritin-like"/>
</dbReference>
<dbReference type="AlphaFoldDB" id="A0A7C5HJP3"/>
<keyword evidence="5 6" id="KW-0408">Iron</keyword>
<dbReference type="GO" id="GO:0005829">
    <property type="term" value="C:cytosol"/>
    <property type="evidence" value="ECO:0007669"/>
    <property type="project" value="TreeGrafter"/>
</dbReference>
<evidence type="ECO:0000256" key="6">
    <source>
        <dbReference type="PIRSR" id="PIRSR601519-1"/>
    </source>
</evidence>
<feature type="binding site" evidence="6">
    <location>
        <position position="94"/>
    </location>
    <ligand>
        <name>Fe cation</name>
        <dbReference type="ChEBI" id="CHEBI:24875"/>
        <label>1</label>
    </ligand>
</feature>
<evidence type="ECO:0000256" key="5">
    <source>
        <dbReference type="ARBA" id="ARBA00023004"/>
    </source>
</evidence>